<evidence type="ECO:0000313" key="3">
    <source>
        <dbReference type="Proteomes" id="UP000253664"/>
    </source>
</evidence>
<organism evidence="2 3">
    <name type="scientific">Ophiocordyceps polyrhachis-furcata BCC 54312</name>
    <dbReference type="NCBI Taxonomy" id="1330021"/>
    <lineage>
        <taxon>Eukaryota</taxon>
        <taxon>Fungi</taxon>
        <taxon>Dikarya</taxon>
        <taxon>Ascomycota</taxon>
        <taxon>Pezizomycotina</taxon>
        <taxon>Sordariomycetes</taxon>
        <taxon>Hypocreomycetidae</taxon>
        <taxon>Hypocreales</taxon>
        <taxon>Ophiocordycipitaceae</taxon>
        <taxon>Ophiocordyceps</taxon>
    </lineage>
</organism>
<gene>
    <name evidence="2" type="ORF">L249_3216</name>
</gene>
<proteinExistence type="predicted"/>
<protein>
    <submittedName>
        <fullName evidence="2">Uncharacterized protein</fullName>
    </submittedName>
</protein>
<dbReference type="PANTHER" id="PTHR35605:SF1">
    <property type="entry name" value="ECP2 EFFECTOR PROTEIN DOMAIN-CONTAINING PROTEIN-RELATED"/>
    <property type="match status" value="1"/>
</dbReference>
<accession>A0A367LPE4</accession>
<reference evidence="2 3" key="1">
    <citation type="journal article" date="2015" name="BMC Genomics">
        <title>Insights from the genome of Ophiocordyceps polyrhachis-furcata to pathogenicity and host specificity in insect fungi.</title>
        <authorList>
            <person name="Wichadakul D."/>
            <person name="Kobmoo N."/>
            <person name="Ingsriswang S."/>
            <person name="Tangphatsornruang S."/>
            <person name="Chantasingh D."/>
            <person name="Luangsa-ard J.J."/>
            <person name="Eurwilaichitr L."/>
        </authorList>
    </citation>
    <scope>NUCLEOTIDE SEQUENCE [LARGE SCALE GENOMIC DNA]</scope>
    <source>
        <strain evidence="2 3">BCC 54312</strain>
    </source>
</reference>
<dbReference type="AlphaFoldDB" id="A0A367LPE4"/>
<feature type="signal peptide" evidence="1">
    <location>
        <begin position="1"/>
        <end position="21"/>
    </location>
</feature>
<keyword evidence="1" id="KW-0732">Signal</keyword>
<dbReference type="PANTHER" id="PTHR35605">
    <property type="entry name" value="ECP2 EFFECTOR PROTEIN DOMAIN-CONTAINING PROTEIN-RELATED"/>
    <property type="match status" value="1"/>
</dbReference>
<feature type="chain" id="PRO_5016578675" evidence="1">
    <location>
        <begin position="22"/>
        <end position="190"/>
    </location>
</feature>
<evidence type="ECO:0000313" key="2">
    <source>
        <dbReference type="EMBL" id="RCI16112.1"/>
    </source>
</evidence>
<dbReference type="Proteomes" id="UP000253664">
    <property type="component" value="Unassembled WGS sequence"/>
</dbReference>
<dbReference type="EMBL" id="LKCN02000001">
    <property type="protein sequence ID" value="RCI16112.1"/>
    <property type="molecule type" value="Genomic_DNA"/>
</dbReference>
<evidence type="ECO:0000256" key="1">
    <source>
        <dbReference type="SAM" id="SignalP"/>
    </source>
</evidence>
<keyword evidence="3" id="KW-1185">Reference proteome</keyword>
<sequence length="190" mass="20606">MHPSLFIPSFLLLLLATNVQALPPTPSTPSASAQVSLWTIFDSKGHPHLINGTLEEAYQTMRVIDPNFQPPPEPGNRSLYARAYEFGIKCDGAGPAYLGEIKKGIDYLTTIPGSPMIAGSSSCERVSCSWNSAIWLCNEGQRSLTISNWLEVARSAQGIVDRCMLPGEILVMGHSFEAVGWRTVVGHSSC</sequence>
<dbReference type="OrthoDB" id="3552888at2759"/>
<name>A0A367LPE4_9HYPO</name>
<comment type="caution">
    <text evidence="2">The sequence shown here is derived from an EMBL/GenBank/DDBJ whole genome shotgun (WGS) entry which is preliminary data.</text>
</comment>